<protein>
    <recommendedName>
        <fullName evidence="1">Glycoside hydrolase family 2 catalytic domain-containing protein</fullName>
    </recommendedName>
</protein>
<evidence type="ECO:0000259" key="1">
    <source>
        <dbReference type="Pfam" id="PF02836"/>
    </source>
</evidence>
<comment type="caution">
    <text evidence="2">The sequence shown here is derived from an EMBL/GenBank/DDBJ whole genome shotgun (WGS) entry which is preliminary data.</text>
</comment>
<accession>A0A4Y8APE2</accession>
<dbReference type="PROSITE" id="PS51257">
    <property type="entry name" value="PROKAR_LIPOPROTEIN"/>
    <property type="match status" value="1"/>
</dbReference>
<evidence type="ECO:0000313" key="2">
    <source>
        <dbReference type="EMBL" id="TEW72495.1"/>
    </source>
</evidence>
<keyword evidence="3" id="KW-1185">Reference proteome</keyword>
<organism evidence="2 3">
    <name type="scientific">Gramella jeungdoensis</name>
    <dbReference type="NCBI Taxonomy" id="708091"/>
    <lineage>
        <taxon>Bacteria</taxon>
        <taxon>Pseudomonadati</taxon>
        <taxon>Bacteroidota</taxon>
        <taxon>Flavobacteriia</taxon>
        <taxon>Flavobacteriales</taxon>
        <taxon>Flavobacteriaceae</taxon>
        <taxon>Christiangramia</taxon>
    </lineage>
</organism>
<dbReference type="Gene3D" id="3.20.20.80">
    <property type="entry name" value="Glycosidases"/>
    <property type="match status" value="1"/>
</dbReference>
<dbReference type="InterPro" id="IPR006103">
    <property type="entry name" value="Glyco_hydro_2_cat"/>
</dbReference>
<dbReference type="GO" id="GO:0005975">
    <property type="term" value="P:carbohydrate metabolic process"/>
    <property type="evidence" value="ECO:0007669"/>
    <property type="project" value="InterPro"/>
</dbReference>
<dbReference type="GO" id="GO:0004553">
    <property type="term" value="F:hydrolase activity, hydrolyzing O-glycosyl compounds"/>
    <property type="evidence" value="ECO:0007669"/>
    <property type="project" value="InterPro"/>
</dbReference>
<sequence>MKNIVLIVFCISLFYGCNTKQSKKESMTESKAVKVELKNNNGQFQLYVNNEPFYIKGAGLEFGSIASVAKHGGNSFRTWRTDNGQQSGKEVLDEALKNGLMVTMGIEVARERHGFDYNDEVAVKEQFERIKKEVIALKDHPALFIWAIGNELNLRAKNPKVWDAVNDISKMIHEVDPNHLTTTTLAGISQHEIDLIKERCTDLDLLSVQLYAKILELPKQIKEFGWKGPYMVTEWGATGHWEVPKTSWGAPIEENSTLKAANYLRRYKEAIEADSLQCVGSYVFLWGQKQERTPTWYGVILEDGKETESVDVMHYLWNGAWPENRAPQIESFTINNKTAYENVILNADEESLAIIKVNDIEDDQLNYRWEILKESTDLKDGGDFENRPDVVDFTVISDKKGELKFKVSAEKGAYRLFGYVDDGQEKAATSNIPFRLN</sequence>
<dbReference type="OrthoDB" id="9774262at2"/>
<evidence type="ECO:0000313" key="3">
    <source>
        <dbReference type="Proteomes" id="UP000298517"/>
    </source>
</evidence>
<proteinExistence type="predicted"/>
<name>A0A4Y8APE2_9FLAO</name>
<dbReference type="RefSeq" id="WP_134248939.1">
    <property type="nucleotide sequence ID" value="NZ_SNQI01000005.1"/>
</dbReference>
<dbReference type="SUPFAM" id="SSF51445">
    <property type="entry name" value="(Trans)glycosidases"/>
    <property type="match status" value="1"/>
</dbReference>
<reference evidence="2 3" key="1">
    <citation type="journal article" date="2011" name="J. Microbiol.">
        <title>Gramella jeungdoensis sp. nov., isolated from a solar saltern in Korea.</title>
        <authorList>
            <person name="Joung Y."/>
            <person name="Kim H."/>
            <person name="Jang T."/>
            <person name="Ahn T.S."/>
            <person name="Joh K."/>
        </authorList>
    </citation>
    <scope>NUCLEOTIDE SEQUENCE [LARGE SCALE GENOMIC DNA]</scope>
    <source>
        <strain evidence="2 3">KCTC 23123</strain>
    </source>
</reference>
<gene>
    <name evidence="2" type="ORF">E2488_13665</name>
</gene>
<feature type="domain" description="Glycoside hydrolase family 2 catalytic" evidence="1">
    <location>
        <begin position="88"/>
        <end position="235"/>
    </location>
</feature>
<dbReference type="Proteomes" id="UP000298517">
    <property type="component" value="Unassembled WGS sequence"/>
</dbReference>
<dbReference type="EMBL" id="SNQI01000005">
    <property type="protein sequence ID" value="TEW72495.1"/>
    <property type="molecule type" value="Genomic_DNA"/>
</dbReference>
<dbReference type="AlphaFoldDB" id="A0A4Y8APE2"/>
<dbReference type="InterPro" id="IPR017853">
    <property type="entry name" value="GH"/>
</dbReference>
<dbReference type="Pfam" id="PF02836">
    <property type="entry name" value="Glyco_hydro_2_C"/>
    <property type="match status" value="1"/>
</dbReference>